<evidence type="ECO:0000313" key="1">
    <source>
        <dbReference type="EMBL" id="KAG0418291.1"/>
    </source>
</evidence>
<sequence>MKVQQLRRSNVMLPKSKNASMMPAFKPRQSNQSVRARALTKKIGCFIAAGLHSYPVIEEPAFLELMKCAVPEYNVPSGTTFLRTVVSEMYDAARSSRPRKNLPPGLRTVPYAQPLNPLFLPFYSPPESSISPAEKLSEYVSSLGGEKEADFLTAFVDSNELIYGIVIAHIEKANLVYEKRAVLALDMKGAFDNVSHTLVFENLASTGCGPRMYDYVRDFRSNCMATIGVESIRTSTTPSQARAPRKARSCHQPCYLAMCKPPLYWNGFPG</sequence>
<dbReference type="EMBL" id="JABSTQ010010746">
    <property type="protein sequence ID" value="KAG0418291.1"/>
    <property type="molecule type" value="Genomic_DNA"/>
</dbReference>
<protein>
    <submittedName>
        <fullName evidence="1">Uncharacterized protein</fullName>
    </submittedName>
</protein>
<evidence type="ECO:0000313" key="2">
    <source>
        <dbReference type="Proteomes" id="UP000805193"/>
    </source>
</evidence>
<comment type="caution">
    <text evidence="1">The sequence shown here is derived from an EMBL/GenBank/DDBJ whole genome shotgun (WGS) entry which is preliminary data.</text>
</comment>
<reference evidence="1 2" key="1">
    <citation type="journal article" date="2020" name="Cell">
        <title>Large-Scale Comparative Analyses of Tick Genomes Elucidate Their Genetic Diversity and Vector Capacities.</title>
        <authorList>
            <consortium name="Tick Genome and Microbiome Consortium (TIGMIC)"/>
            <person name="Jia N."/>
            <person name="Wang J."/>
            <person name="Shi W."/>
            <person name="Du L."/>
            <person name="Sun Y."/>
            <person name="Zhan W."/>
            <person name="Jiang J.F."/>
            <person name="Wang Q."/>
            <person name="Zhang B."/>
            <person name="Ji P."/>
            <person name="Bell-Sakyi L."/>
            <person name="Cui X.M."/>
            <person name="Yuan T.T."/>
            <person name="Jiang B.G."/>
            <person name="Yang W.F."/>
            <person name="Lam T.T."/>
            <person name="Chang Q.C."/>
            <person name="Ding S.J."/>
            <person name="Wang X.J."/>
            <person name="Zhu J.G."/>
            <person name="Ruan X.D."/>
            <person name="Zhao L."/>
            <person name="Wei J.T."/>
            <person name="Ye R.Z."/>
            <person name="Que T.C."/>
            <person name="Du C.H."/>
            <person name="Zhou Y.H."/>
            <person name="Cheng J.X."/>
            <person name="Dai P.F."/>
            <person name="Guo W.B."/>
            <person name="Han X.H."/>
            <person name="Huang E.J."/>
            <person name="Li L.F."/>
            <person name="Wei W."/>
            <person name="Gao Y.C."/>
            <person name="Liu J.Z."/>
            <person name="Shao H.Z."/>
            <person name="Wang X."/>
            <person name="Wang C.C."/>
            <person name="Yang T.C."/>
            <person name="Huo Q.B."/>
            <person name="Li W."/>
            <person name="Chen H.Y."/>
            <person name="Chen S.E."/>
            <person name="Zhou L.G."/>
            <person name="Ni X.B."/>
            <person name="Tian J.H."/>
            <person name="Sheng Y."/>
            <person name="Liu T."/>
            <person name="Pan Y.S."/>
            <person name="Xia L.Y."/>
            <person name="Li J."/>
            <person name="Zhao F."/>
            <person name="Cao W.C."/>
        </authorList>
    </citation>
    <scope>NUCLEOTIDE SEQUENCE [LARGE SCALE GENOMIC DNA]</scope>
    <source>
        <strain evidence="1">Iper-2018</strain>
    </source>
</reference>
<accession>A0AC60PEA0</accession>
<keyword evidence="2" id="KW-1185">Reference proteome</keyword>
<organism evidence="1 2">
    <name type="scientific">Ixodes persulcatus</name>
    <name type="common">Taiga tick</name>
    <dbReference type="NCBI Taxonomy" id="34615"/>
    <lineage>
        <taxon>Eukaryota</taxon>
        <taxon>Metazoa</taxon>
        <taxon>Ecdysozoa</taxon>
        <taxon>Arthropoda</taxon>
        <taxon>Chelicerata</taxon>
        <taxon>Arachnida</taxon>
        <taxon>Acari</taxon>
        <taxon>Parasitiformes</taxon>
        <taxon>Ixodida</taxon>
        <taxon>Ixodoidea</taxon>
        <taxon>Ixodidae</taxon>
        <taxon>Ixodinae</taxon>
        <taxon>Ixodes</taxon>
    </lineage>
</organism>
<proteinExistence type="predicted"/>
<name>A0AC60PEA0_IXOPE</name>
<gene>
    <name evidence="1" type="ORF">HPB47_004975</name>
</gene>
<dbReference type="Proteomes" id="UP000805193">
    <property type="component" value="Unassembled WGS sequence"/>
</dbReference>